<sequence length="131" mass="15065">MKAHAELLAPKYHPDQVRVKKEMLTKLAKESSCYPQRDLNATGRNRYSGKTFFNTLNRQNVDYGQVMCGRCLFLLLGHTGRWNGREIGRSALSLACSAQAERDNESCFFVRAAGVHRFRKRYHLKKKLKSS</sequence>
<protein>
    <submittedName>
        <fullName evidence="1">Uncharacterized protein</fullName>
    </submittedName>
</protein>
<organism evidence="1 2">
    <name type="scientific">Eumeta variegata</name>
    <name type="common">Bagworm moth</name>
    <name type="synonym">Eumeta japonica</name>
    <dbReference type="NCBI Taxonomy" id="151549"/>
    <lineage>
        <taxon>Eukaryota</taxon>
        <taxon>Metazoa</taxon>
        <taxon>Ecdysozoa</taxon>
        <taxon>Arthropoda</taxon>
        <taxon>Hexapoda</taxon>
        <taxon>Insecta</taxon>
        <taxon>Pterygota</taxon>
        <taxon>Neoptera</taxon>
        <taxon>Endopterygota</taxon>
        <taxon>Lepidoptera</taxon>
        <taxon>Glossata</taxon>
        <taxon>Ditrysia</taxon>
        <taxon>Tineoidea</taxon>
        <taxon>Psychidae</taxon>
        <taxon>Oiketicinae</taxon>
        <taxon>Eumeta</taxon>
    </lineage>
</organism>
<reference evidence="1 2" key="1">
    <citation type="journal article" date="2019" name="Commun. Biol.">
        <title>The bagworm genome reveals a unique fibroin gene that provides high tensile strength.</title>
        <authorList>
            <person name="Kono N."/>
            <person name="Nakamura H."/>
            <person name="Ohtoshi R."/>
            <person name="Tomita M."/>
            <person name="Numata K."/>
            <person name="Arakawa K."/>
        </authorList>
    </citation>
    <scope>NUCLEOTIDE SEQUENCE [LARGE SCALE GENOMIC DNA]</scope>
</reference>
<comment type="caution">
    <text evidence="1">The sequence shown here is derived from an EMBL/GenBank/DDBJ whole genome shotgun (WGS) entry which is preliminary data.</text>
</comment>
<gene>
    <name evidence="1" type="ORF">EVAR_41206_1</name>
</gene>
<keyword evidence="2" id="KW-1185">Reference proteome</keyword>
<accession>A0A4C1WSS1</accession>
<dbReference type="EMBL" id="BGZK01000622">
    <property type="protein sequence ID" value="GBP53369.1"/>
    <property type="molecule type" value="Genomic_DNA"/>
</dbReference>
<evidence type="ECO:0000313" key="2">
    <source>
        <dbReference type="Proteomes" id="UP000299102"/>
    </source>
</evidence>
<evidence type="ECO:0000313" key="1">
    <source>
        <dbReference type="EMBL" id="GBP53369.1"/>
    </source>
</evidence>
<dbReference type="AlphaFoldDB" id="A0A4C1WSS1"/>
<dbReference type="Proteomes" id="UP000299102">
    <property type="component" value="Unassembled WGS sequence"/>
</dbReference>
<dbReference type="OrthoDB" id="1737200at2759"/>
<proteinExistence type="predicted"/>
<name>A0A4C1WSS1_EUMVA</name>